<feature type="domain" description="HTH luxR-type" evidence="2">
    <location>
        <begin position="8"/>
        <end position="65"/>
    </location>
</feature>
<evidence type="ECO:0000313" key="4">
    <source>
        <dbReference type="EMBL" id="NVP32431.1"/>
    </source>
</evidence>
<dbReference type="InterPro" id="IPR016032">
    <property type="entry name" value="Sig_transdc_resp-reg_C-effctor"/>
</dbReference>
<dbReference type="Pfam" id="PF00196">
    <property type="entry name" value="GerE"/>
    <property type="match status" value="1"/>
</dbReference>
<evidence type="ECO:0000313" key="5">
    <source>
        <dbReference type="Proteomes" id="UP000531581"/>
    </source>
</evidence>
<dbReference type="GO" id="GO:0003677">
    <property type="term" value="F:DNA binding"/>
    <property type="evidence" value="ECO:0007669"/>
    <property type="project" value="InterPro"/>
</dbReference>
<dbReference type="SMART" id="SM00421">
    <property type="entry name" value="HTH_LUXR"/>
    <property type="match status" value="1"/>
</dbReference>
<keyword evidence="1" id="KW-0472">Membrane</keyword>
<dbReference type="RefSeq" id="WP_061781172.1">
    <property type="nucleotide sequence ID" value="NZ_JABEOV010000013.1"/>
</dbReference>
<dbReference type="Proteomes" id="UP000531581">
    <property type="component" value="Unassembled WGS sequence"/>
</dbReference>
<name>A0A7Y7UT45_9SPHN</name>
<organism evidence="4 5">
    <name type="scientific">Sphingomonas sanguinis</name>
    <dbReference type="NCBI Taxonomy" id="33051"/>
    <lineage>
        <taxon>Bacteria</taxon>
        <taxon>Pseudomonadati</taxon>
        <taxon>Pseudomonadota</taxon>
        <taxon>Alphaproteobacteria</taxon>
        <taxon>Sphingomonadales</taxon>
        <taxon>Sphingomonadaceae</taxon>
        <taxon>Sphingomonas</taxon>
    </lineage>
</organism>
<proteinExistence type="predicted"/>
<dbReference type="EMBL" id="JABYQV010000015">
    <property type="protein sequence ID" value="NVP32431.1"/>
    <property type="molecule type" value="Genomic_DNA"/>
</dbReference>
<dbReference type="GeneID" id="78487678"/>
<dbReference type="Gene3D" id="1.10.10.10">
    <property type="entry name" value="Winged helix-like DNA-binding domain superfamily/Winged helix DNA-binding domain"/>
    <property type="match status" value="1"/>
</dbReference>
<evidence type="ECO:0000259" key="2">
    <source>
        <dbReference type="SMART" id="SM00421"/>
    </source>
</evidence>
<feature type="transmembrane region" description="Helical" evidence="1">
    <location>
        <begin position="129"/>
        <end position="149"/>
    </location>
</feature>
<comment type="caution">
    <text evidence="4">The sequence shown here is derived from an EMBL/GenBank/DDBJ whole genome shotgun (WGS) entry which is preliminary data.</text>
</comment>
<gene>
    <name evidence="3" type="ORF">HKX05_09925</name>
    <name evidence="4" type="ORF">HLV41_15430</name>
</gene>
<dbReference type="GO" id="GO:0006355">
    <property type="term" value="P:regulation of DNA-templated transcription"/>
    <property type="evidence" value="ECO:0007669"/>
    <property type="project" value="InterPro"/>
</dbReference>
<sequence>MEATPEQIAGLSDQQKAILRLVQQGLRSKEIAPIVQLAPASVDTYVRQAMGHLGAADRRSAARMLADFEQSERFVSQSPDLSEPVGDRKKVARRLGRFILSMATPPPIGGSENDLTVAGRIREMLRVTCLLVTVVSALTLVFVGAMRALH</sequence>
<keyword evidence="6" id="KW-1185">Reference proteome</keyword>
<accession>A0A7Y7UT45</accession>
<evidence type="ECO:0000256" key="1">
    <source>
        <dbReference type="SAM" id="Phobius"/>
    </source>
</evidence>
<dbReference type="InterPro" id="IPR036388">
    <property type="entry name" value="WH-like_DNA-bd_sf"/>
</dbReference>
<keyword evidence="1" id="KW-1133">Transmembrane helix</keyword>
<evidence type="ECO:0000313" key="3">
    <source>
        <dbReference type="EMBL" id="NNG53667.1"/>
    </source>
</evidence>
<dbReference type="SUPFAM" id="SSF46894">
    <property type="entry name" value="C-terminal effector domain of the bipartite response regulators"/>
    <property type="match status" value="1"/>
</dbReference>
<protein>
    <submittedName>
        <fullName evidence="4">Helix-turn-helix transcriptional regulator</fullName>
    </submittedName>
</protein>
<dbReference type="AlphaFoldDB" id="A0A7Y7UT45"/>
<reference evidence="5 6" key="1">
    <citation type="submission" date="2020-05" db="EMBL/GenBank/DDBJ databases">
        <title>Draft Genome Sequences of Sphingomonas sp. Isolated from the International Space Station.</title>
        <authorList>
            <person name="Bijlani S."/>
            <person name="Singh N.K."/>
            <person name="Mason C.E."/>
            <person name="Wang C.C."/>
            <person name="Venkateswaran K."/>
        </authorList>
    </citation>
    <scope>NUCLEOTIDE SEQUENCE [LARGE SCALE GENOMIC DNA]</scope>
    <source>
        <strain evidence="3 6">IIF7SW-B5</strain>
        <strain evidence="4">ISS-IIF7SWP</strain>
    </source>
</reference>
<dbReference type="EMBL" id="JABEOV010000013">
    <property type="protein sequence ID" value="NNG53667.1"/>
    <property type="molecule type" value="Genomic_DNA"/>
</dbReference>
<dbReference type="InterPro" id="IPR000792">
    <property type="entry name" value="Tscrpt_reg_LuxR_C"/>
</dbReference>
<evidence type="ECO:0000313" key="6">
    <source>
        <dbReference type="Proteomes" id="UP000557656"/>
    </source>
</evidence>
<dbReference type="Proteomes" id="UP000557656">
    <property type="component" value="Unassembled WGS sequence"/>
</dbReference>
<keyword evidence="1" id="KW-0812">Transmembrane</keyword>